<gene>
    <name evidence="2" type="ORF">FJT64_021157</name>
</gene>
<comment type="caution">
    <text evidence="2">The sequence shown here is derived from an EMBL/GenBank/DDBJ whole genome shotgun (WGS) entry which is preliminary data.</text>
</comment>
<dbReference type="InterPro" id="IPR055577">
    <property type="entry name" value="DUF7153"/>
</dbReference>
<dbReference type="Pfam" id="PF23672">
    <property type="entry name" value="DUF7153"/>
    <property type="match status" value="1"/>
</dbReference>
<dbReference type="EMBL" id="VIIS01000565">
    <property type="protein sequence ID" value="KAF0307512.1"/>
    <property type="molecule type" value="Genomic_DNA"/>
</dbReference>
<feature type="domain" description="DUF7153" evidence="1">
    <location>
        <begin position="57"/>
        <end position="178"/>
    </location>
</feature>
<dbReference type="PANTHER" id="PTHR22198">
    <property type="entry name" value="FERM DOMAIN-CONTAINING PROTEIN"/>
    <property type="match status" value="1"/>
</dbReference>
<dbReference type="Proteomes" id="UP000440578">
    <property type="component" value="Unassembled WGS sequence"/>
</dbReference>
<proteinExistence type="predicted"/>
<dbReference type="OrthoDB" id="6381584at2759"/>
<evidence type="ECO:0000313" key="3">
    <source>
        <dbReference type="Proteomes" id="UP000440578"/>
    </source>
</evidence>
<organism evidence="2 3">
    <name type="scientific">Amphibalanus amphitrite</name>
    <name type="common">Striped barnacle</name>
    <name type="synonym">Balanus amphitrite</name>
    <dbReference type="NCBI Taxonomy" id="1232801"/>
    <lineage>
        <taxon>Eukaryota</taxon>
        <taxon>Metazoa</taxon>
        <taxon>Ecdysozoa</taxon>
        <taxon>Arthropoda</taxon>
        <taxon>Crustacea</taxon>
        <taxon>Multicrustacea</taxon>
        <taxon>Cirripedia</taxon>
        <taxon>Thoracica</taxon>
        <taxon>Thoracicalcarea</taxon>
        <taxon>Balanomorpha</taxon>
        <taxon>Balanoidea</taxon>
        <taxon>Balanidae</taxon>
        <taxon>Amphibalaninae</taxon>
        <taxon>Amphibalanus</taxon>
    </lineage>
</organism>
<protein>
    <recommendedName>
        <fullName evidence="1">DUF7153 domain-containing protein</fullName>
    </recommendedName>
</protein>
<name>A0A6A4WZ72_AMPAM</name>
<dbReference type="AlphaFoldDB" id="A0A6A4WZ72"/>
<accession>A0A6A4WZ72</accession>
<evidence type="ECO:0000313" key="2">
    <source>
        <dbReference type="EMBL" id="KAF0307512.1"/>
    </source>
</evidence>
<sequence length="196" mass="22936">MSEIEQDIKKVVITFFAPPLNDKDSKNDELRKKVKNSGRFDHGGYMFRTREVYDTYRYGGIYHEVARKRLKAYDPDCPLDDLSFITLAYKALEPEPVKELLDNWKTWTGARAILEDFGDKVPVQEVIFFARHYPADFDVFAYIVLLSFKNEPEAARWVLYYVQRLRVERWFGYSTVYAAAPSYRRHVGTPGTPADK</sequence>
<dbReference type="PANTHER" id="PTHR22198:SF1">
    <property type="entry name" value="FERM DOMAIN-CONTAINING PROTEIN"/>
    <property type="match status" value="1"/>
</dbReference>
<reference evidence="2 3" key="1">
    <citation type="submission" date="2019-07" db="EMBL/GenBank/DDBJ databases">
        <title>Draft genome assembly of a fouling barnacle, Amphibalanus amphitrite (Darwin, 1854): The first reference genome for Thecostraca.</title>
        <authorList>
            <person name="Kim W."/>
        </authorList>
    </citation>
    <scope>NUCLEOTIDE SEQUENCE [LARGE SCALE GENOMIC DNA]</scope>
    <source>
        <strain evidence="2">SNU_AA5</strain>
        <tissue evidence="2">Soma without cirri and trophi</tissue>
    </source>
</reference>
<evidence type="ECO:0000259" key="1">
    <source>
        <dbReference type="Pfam" id="PF23672"/>
    </source>
</evidence>
<keyword evidence="3" id="KW-1185">Reference proteome</keyword>